<evidence type="ECO:0000313" key="1">
    <source>
        <dbReference type="EMBL" id="KAK6788844.1"/>
    </source>
</evidence>
<comment type="caution">
    <text evidence="1">The sequence shown here is derived from an EMBL/GenBank/DDBJ whole genome shotgun (WGS) entry which is preliminary data.</text>
</comment>
<evidence type="ECO:0000313" key="2">
    <source>
        <dbReference type="Proteomes" id="UP001371456"/>
    </source>
</evidence>
<dbReference type="AlphaFoldDB" id="A0AAN8YD93"/>
<dbReference type="Proteomes" id="UP001371456">
    <property type="component" value="Unassembled WGS sequence"/>
</dbReference>
<sequence length="39" mass="4613">MHSRPPWCKKWMEPGSCVVAKPHHQLGMEPYVLVKPHYQ</sequence>
<name>A0AAN8YD93_SOLBU</name>
<proteinExistence type="predicted"/>
<protein>
    <submittedName>
        <fullName evidence="1">Uncharacterized protein</fullName>
    </submittedName>
</protein>
<organism evidence="1 2">
    <name type="scientific">Solanum bulbocastanum</name>
    <name type="common">Wild potato</name>
    <dbReference type="NCBI Taxonomy" id="147425"/>
    <lineage>
        <taxon>Eukaryota</taxon>
        <taxon>Viridiplantae</taxon>
        <taxon>Streptophyta</taxon>
        <taxon>Embryophyta</taxon>
        <taxon>Tracheophyta</taxon>
        <taxon>Spermatophyta</taxon>
        <taxon>Magnoliopsida</taxon>
        <taxon>eudicotyledons</taxon>
        <taxon>Gunneridae</taxon>
        <taxon>Pentapetalae</taxon>
        <taxon>asterids</taxon>
        <taxon>lamiids</taxon>
        <taxon>Solanales</taxon>
        <taxon>Solanaceae</taxon>
        <taxon>Solanoideae</taxon>
        <taxon>Solaneae</taxon>
        <taxon>Solanum</taxon>
    </lineage>
</organism>
<accession>A0AAN8YD93</accession>
<keyword evidence="2" id="KW-1185">Reference proteome</keyword>
<gene>
    <name evidence="1" type="ORF">RDI58_012642</name>
</gene>
<reference evidence="1 2" key="1">
    <citation type="submission" date="2024-02" db="EMBL/GenBank/DDBJ databases">
        <title>de novo genome assembly of Solanum bulbocastanum strain 11H21.</title>
        <authorList>
            <person name="Hosaka A.J."/>
        </authorList>
    </citation>
    <scope>NUCLEOTIDE SEQUENCE [LARGE SCALE GENOMIC DNA]</scope>
    <source>
        <tissue evidence="1">Young leaves</tissue>
    </source>
</reference>
<dbReference type="EMBL" id="JBANQN010000005">
    <property type="protein sequence ID" value="KAK6788844.1"/>
    <property type="molecule type" value="Genomic_DNA"/>
</dbReference>